<protein>
    <submittedName>
        <fullName evidence="1">Uncharacterized protein</fullName>
    </submittedName>
</protein>
<reference evidence="1 2" key="1">
    <citation type="submission" date="2023-01" db="EMBL/GenBank/DDBJ databases">
        <authorList>
            <person name="Lee S.H."/>
            <person name="Jung H.S."/>
            <person name="Yun J.U."/>
        </authorList>
    </citation>
    <scope>NUCLEOTIDE SEQUENCE [LARGE SCALE GENOMIC DNA]</scope>
    <source>
        <strain evidence="1 2">CBA3646</strain>
    </source>
</reference>
<name>A0ABY7QVU3_9FIRM</name>
<accession>A0ABY7QVU3</accession>
<organism evidence="1 2">
    <name type="scientific">Peptoniphilus equinus</name>
    <dbReference type="NCBI Taxonomy" id="3016343"/>
    <lineage>
        <taxon>Bacteria</taxon>
        <taxon>Bacillati</taxon>
        <taxon>Bacillota</taxon>
        <taxon>Tissierellia</taxon>
        <taxon>Tissierellales</taxon>
        <taxon>Peptoniphilaceae</taxon>
        <taxon>Peptoniphilus</taxon>
    </lineage>
</organism>
<evidence type="ECO:0000313" key="1">
    <source>
        <dbReference type="EMBL" id="WBW50476.1"/>
    </source>
</evidence>
<keyword evidence="2" id="KW-1185">Reference proteome</keyword>
<evidence type="ECO:0000313" key="2">
    <source>
        <dbReference type="Proteomes" id="UP001210339"/>
    </source>
</evidence>
<gene>
    <name evidence="1" type="ORF">O6R05_02725</name>
</gene>
<dbReference type="RefSeq" id="WP_271192008.1">
    <property type="nucleotide sequence ID" value="NZ_CP115667.1"/>
</dbReference>
<proteinExistence type="predicted"/>
<dbReference type="EMBL" id="CP115667">
    <property type="protein sequence ID" value="WBW50476.1"/>
    <property type="molecule type" value="Genomic_DNA"/>
</dbReference>
<sequence>MRGKPIATLDIAIDYRMVNHDRDYVLIYKSDLSKIEVVECKSSYLVIFQDLGLVMSYG</sequence>
<dbReference type="Proteomes" id="UP001210339">
    <property type="component" value="Chromosome"/>
</dbReference>